<evidence type="ECO:0000313" key="4">
    <source>
        <dbReference type="Proteomes" id="UP000176450"/>
    </source>
</evidence>
<evidence type="ECO:0000313" key="3">
    <source>
        <dbReference type="EMBL" id="OGG31371.1"/>
    </source>
</evidence>
<dbReference type="AlphaFoldDB" id="A0A1F6B381"/>
<comment type="caution">
    <text evidence="3">The sequence shown here is derived from an EMBL/GenBank/DDBJ whole genome shotgun (WGS) entry which is preliminary data.</text>
</comment>
<reference evidence="3 4" key="1">
    <citation type="journal article" date="2016" name="Nat. Commun.">
        <title>Thousands of microbial genomes shed light on interconnected biogeochemical processes in an aquifer system.</title>
        <authorList>
            <person name="Anantharaman K."/>
            <person name="Brown C.T."/>
            <person name="Hug L.A."/>
            <person name="Sharon I."/>
            <person name="Castelle C.J."/>
            <person name="Probst A.J."/>
            <person name="Thomas B.C."/>
            <person name="Singh A."/>
            <person name="Wilkins M.J."/>
            <person name="Karaoz U."/>
            <person name="Brodie E.L."/>
            <person name="Williams K.H."/>
            <person name="Hubbard S.S."/>
            <person name="Banfield J.F."/>
        </authorList>
    </citation>
    <scope>NUCLEOTIDE SEQUENCE [LARGE SCALE GENOMIC DNA]</scope>
</reference>
<dbReference type="InterPro" id="IPR029044">
    <property type="entry name" value="Nucleotide-diphossugar_trans"/>
</dbReference>
<evidence type="ECO:0000259" key="2">
    <source>
        <dbReference type="Pfam" id="PF22640"/>
    </source>
</evidence>
<organism evidence="3 4">
    <name type="scientific">Candidatus Gottesmanbacteria bacterium RIFCSPLOWO2_01_FULL_46_9</name>
    <dbReference type="NCBI Taxonomy" id="1798394"/>
    <lineage>
        <taxon>Bacteria</taxon>
        <taxon>Candidatus Gottesmaniibacteriota</taxon>
    </lineage>
</organism>
<name>A0A1F6B381_9BACT</name>
<dbReference type="Pfam" id="PF22640">
    <property type="entry name" value="ManC_GMP_beta-helix"/>
    <property type="match status" value="1"/>
</dbReference>
<dbReference type="GO" id="GO:0009298">
    <property type="term" value="P:GDP-mannose biosynthetic process"/>
    <property type="evidence" value="ECO:0007669"/>
    <property type="project" value="TreeGrafter"/>
</dbReference>
<dbReference type="Proteomes" id="UP000176450">
    <property type="component" value="Unassembled WGS sequence"/>
</dbReference>
<dbReference type="GO" id="GO:0004475">
    <property type="term" value="F:mannose-1-phosphate guanylyltransferase (GTP) activity"/>
    <property type="evidence" value="ECO:0007669"/>
    <property type="project" value="TreeGrafter"/>
</dbReference>
<evidence type="ECO:0000259" key="1">
    <source>
        <dbReference type="Pfam" id="PF00483"/>
    </source>
</evidence>
<dbReference type="SUPFAM" id="SSF53448">
    <property type="entry name" value="Nucleotide-diphospho-sugar transferases"/>
    <property type="match status" value="1"/>
</dbReference>
<sequence length="360" mass="40427">MKAVIFAGGVGTRLWPLSRKKSPKQFEKIIGDKSTLQLAAWRIQPDFAWSDIYVSTGKQHVGVVQEQLNNLPADHVVGEPQMRDVGPAVGLMTGILTKVSPNEPMVILWSDHLVKNEALFRKILVAAGSVIEKNPDKIIFVSQKPRFASDNLGWIDYGKLVTKVSGISFHSFIDFQYKPDKTTARKYFESGHHAWNVGYFVTTPAFLWAQYKQYAPNLHQGLSQIVDSLHTARFYEQLEKIYPTLEKIHFDNAILEKLNPADALVVSEDIQWSDIGAWEALKEALQETGEKNVTQGKVLLQDTKDSLVYNYSNQLVATIDLDDMLVINTNDVVLVCKKSSVSKIKKLVESLSGTENDHLT</sequence>
<dbReference type="InterPro" id="IPR054566">
    <property type="entry name" value="ManC/GMP-like_b-helix"/>
</dbReference>
<dbReference type="PANTHER" id="PTHR46390">
    <property type="entry name" value="MANNOSE-1-PHOSPHATE GUANYLYLTRANSFERASE"/>
    <property type="match status" value="1"/>
</dbReference>
<dbReference type="InterPro" id="IPR005835">
    <property type="entry name" value="NTP_transferase_dom"/>
</dbReference>
<dbReference type="EMBL" id="MFJX01000012">
    <property type="protein sequence ID" value="OGG31371.1"/>
    <property type="molecule type" value="Genomic_DNA"/>
</dbReference>
<dbReference type="Gene3D" id="3.90.550.10">
    <property type="entry name" value="Spore Coat Polysaccharide Biosynthesis Protein SpsA, Chain A"/>
    <property type="match status" value="1"/>
</dbReference>
<dbReference type="InterPro" id="IPR051161">
    <property type="entry name" value="Mannose-6P_isomerase_type2"/>
</dbReference>
<proteinExistence type="predicted"/>
<evidence type="ECO:0008006" key="5">
    <source>
        <dbReference type="Google" id="ProtNLM"/>
    </source>
</evidence>
<gene>
    <name evidence="3" type="ORF">A3A63_03305</name>
</gene>
<accession>A0A1F6B381</accession>
<feature type="domain" description="MannoseP isomerase/GMP-like beta-helix" evidence="2">
    <location>
        <begin position="298"/>
        <end position="351"/>
    </location>
</feature>
<protein>
    <recommendedName>
        <fullName evidence="5">Nucleotidyl transferase domain-containing protein</fullName>
    </recommendedName>
</protein>
<dbReference type="SUPFAM" id="SSF159283">
    <property type="entry name" value="Guanosine diphospho-D-mannose pyrophosphorylase/mannose-6-phosphate isomerase linker domain"/>
    <property type="match status" value="1"/>
</dbReference>
<dbReference type="Pfam" id="PF00483">
    <property type="entry name" value="NTP_transferase"/>
    <property type="match status" value="1"/>
</dbReference>
<dbReference type="PANTHER" id="PTHR46390:SF1">
    <property type="entry name" value="MANNOSE-1-PHOSPHATE GUANYLYLTRANSFERASE"/>
    <property type="match status" value="1"/>
</dbReference>
<feature type="domain" description="Nucleotidyl transferase" evidence="1">
    <location>
        <begin position="2"/>
        <end position="288"/>
    </location>
</feature>